<dbReference type="GO" id="GO:0005694">
    <property type="term" value="C:chromosome"/>
    <property type="evidence" value="ECO:0007669"/>
    <property type="project" value="UniProtKB-ARBA"/>
</dbReference>
<sequence>MMRLSWCSSLVRCSLSTSALHKSHSAPRLSLSGSGTGYSGSSGDISSPLPCPECGRKFHGLNKKFLLTRHMVTHTGEKPFQCPQCPYRANVSSNLTRHLRTIHNQSGAFVKSQRGKDLLYFEGFKHRICREEAGGRTSWWRCTKKTCRGRARLSVEGISMVVPHNHQPQPYTPHYQNEVVAQYVT</sequence>
<keyword evidence="1" id="KW-0479">Metal-binding</keyword>
<dbReference type="SUPFAM" id="SSF57667">
    <property type="entry name" value="beta-beta-alpha zinc fingers"/>
    <property type="match status" value="1"/>
</dbReference>
<dbReference type="Pfam" id="PF13909">
    <property type="entry name" value="zf-H2C2_5"/>
    <property type="match status" value="1"/>
</dbReference>
<dbReference type="PANTHER" id="PTHR23235">
    <property type="entry name" value="KRUEPPEL-LIKE TRANSCRIPTION FACTOR"/>
    <property type="match status" value="1"/>
</dbReference>
<feature type="domain" description="C2H2-type" evidence="6">
    <location>
        <begin position="49"/>
        <end position="79"/>
    </location>
</feature>
<keyword evidence="3 5" id="KW-0863">Zinc-finger</keyword>
<proteinExistence type="predicted"/>
<accession>A0AAE1U498</accession>
<feature type="domain" description="C2H2-type" evidence="6">
    <location>
        <begin position="80"/>
        <end position="108"/>
    </location>
</feature>
<dbReference type="AlphaFoldDB" id="A0AAE1U498"/>
<dbReference type="Gene3D" id="2.20.25.240">
    <property type="match status" value="1"/>
</dbReference>
<evidence type="ECO:0000256" key="4">
    <source>
        <dbReference type="ARBA" id="ARBA00022833"/>
    </source>
</evidence>
<evidence type="ECO:0000259" key="6">
    <source>
        <dbReference type="PROSITE" id="PS50157"/>
    </source>
</evidence>
<dbReference type="SMART" id="SM00355">
    <property type="entry name" value="ZnF_C2H2"/>
    <property type="match status" value="2"/>
</dbReference>
<name>A0AAE1U498_9EUCA</name>
<reference evidence="7" key="1">
    <citation type="submission" date="2023-11" db="EMBL/GenBank/DDBJ databases">
        <title>Genome assemblies of two species of porcelain crab, Petrolisthes cinctipes and Petrolisthes manimaculis (Anomura: Porcellanidae).</title>
        <authorList>
            <person name="Angst P."/>
        </authorList>
    </citation>
    <scope>NUCLEOTIDE SEQUENCE</scope>
    <source>
        <strain evidence="7">PB745_02</strain>
        <tissue evidence="7">Gill</tissue>
    </source>
</reference>
<dbReference type="EMBL" id="JAWZYT010001729">
    <property type="protein sequence ID" value="KAK4309648.1"/>
    <property type="molecule type" value="Genomic_DNA"/>
</dbReference>
<dbReference type="Proteomes" id="UP001292094">
    <property type="component" value="Unassembled WGS sequence"/>
</dbReference>
<evidence type="ECO:0000313" key="7">
    <source>
        <dbReference type="EMBL" id="KAK4309648.1"/>
    </source>
</evidence>
<dbReference type="GO" id="GO:0008270">
    <property type="term" value="F:zinc ion binding"/>
    <property type="evidence" value="ECO:0007669"/>
    <property type="project" value="UniProtKB-KW"/>
</dbReference>
<evidence type="ECO:0000256" key="3">
    <source>
        <dbReference type="ARBA" id="ARBA00022771"/>
    </source>
</evidence>
<organism evidence="7 8">
    <name type="scientific">Petrolisthes manimaculis</name>
    <dbReference type="NCBI Taxonomy" id="1843537"/>
    <lineage>
        <taxon>Eukaryota</taxon>
        <taxon>Metazoa</taxon>
        <taxon>Ecdysozoa</taxon>
        <taxon>Arthropoda</taxon>
        <taxon>Crustacea</taxon>
        <taxon>Multicrustacea</taxon>
        <taxon>Malacostraca</taxon>
        <taxon>Eumalacostraca</taxon>
        <taxon>Eucarida</taxon>
        <taxon>Decapoda</taxon>
        <taxon>Pleocyemata</taxon>
        <taxon>Anomura</taxon>
        <taxon>Galatheoidea</taxon>
        <taxon>Porcellanidae</taxon>
        <taxon>Petrolisthes</taxon>
    </lineage>
</organism>
<dbReference type="InterPro" id="IPR007588">
    <property type="entry name" value="Znf_FLYWCH"/>
</dbReference>
<dbReference type="FunFam" id="3.30.160.60:FF:001732">
    <property type="entry name" value="Zgc:162936"/>
    <property type="match status" value="1"/>
</dbReference>
<keyword evidence="2" id="KW-0677">Repeat</keyword>
<dbReference type="Gene3D" id="3.30.160.60">
    <property type="entry name" value="Classic Zinc Finger"/>
    <property type="match status" value="2"/>
</dbReference>
<dbReference type="InterPro" id="IPR013087">
    <property type="entry name" value="Znf_C2H2_type"/>
</dbReference>
<dbReference type="InterPro" id="IPR036236">
    <property type="entry name" value="Znf_C2H2_sf"/>
</dbReference>
<evidence type="ECO:0000256" key="1">
    <source>
        <dbReference type="ARBA" id="ARBA00022723"/>
    </source>
</evidence>
<gene>
    <name evidence="7" type="ORF">Pmani_018759</name>
</gene>
<comment type="caution">
    <text evidence="7">The sequence shown here is derived from an EMBL/GenBank/DDBJ whole genome shotgun (WGS) entry which is preliminary data.</text>
</comment>
<evidence type="ECO:0000313" key="8">
    <source>
        <dbReference type="Proteomes" id="UP001292094"/>
    </source>
</evidence>
<evidence type="ECO:0000256" key="5">
    <source>
        <dbReference type="PROSITE-ProRule" id="PRU00042"/>
    </source>
</evidence>
<protein>
    <recommendedName>
        <fullName evidence="6">C2H2-type domain-containing protein</fullName>
    </recommendedName>
</protein>
<dbReference type="GO" id="GO:0043565">
    <property type="term" value="F:sequence-specific DNA binding"/>
    <property type="evidence" value="ECO:0007669"/>
    <property type="project" value="UniProtKB-ARBA"/>
</dbReference>
<keyword evidence="8" id="KW-1185">Reference proteome</keyword>
<dbReference type="Pfam" id="PF04500">
    <property type="entry name" value="FLYWCH"/>
    <property type="match status" value="1"/>
</dbReference>
<keyword evidence="4" id="KW-0862">Zinc</keyword>
<dbReference type="GO" id="GO:0045893">
    <property type="term" value="P:positive regulation of DNA-templated transcription"/>
    <property type="evidence" value="ECO:0007669"/>
    <property type="project" value="UniProtKB-ARBA"/>
</dbReference>
<evidence type="ECO:0000256" key="2">
    <source>
        <dbReference type="ARBA" id="ARBA00022737"/>
    </source>
</evidence>
<dbReference type="PROSITE" id="PS50157">
    <property type="entry name" value="ZINC_FINGER_C2H2_2"/>
    <property type="match status" value="2"/>
</dbReference>